<dbReference type="PATRIC" id="fig|35806.4.peg.2264"/>
<evidence type="ECO:0000313" key="1">
    <source>
        <dbReference type="EMBL" id="BAQ69352.1"/>
    </source>
</evidence>
<sequence length="76" mass="8498">MTDDDTAPIETPCIRTCRVDWESRLCVGCLRSMEEIGHWGGMSPAERRRIMAELPARRGRISPDAAATGALRRKRG</sequence>
<dbReference type="PANTHER" id="PTHR35175:SF2">
    <property type="entry name" value="DUF1289 DOMAIN-CONTAINING PROTEIN"/>
    <property type="match status" value="1"/>
</dbReference>
<dbReference type="PANTHER" id="PTHR35175">
    <property type="entry name" value="DUF1289 DOMAIN-CONTAINING PROTEIN"/>
    <property type="match status" value="1"/>
</dbReference>
<dbReference type="KEGG" id="rsu:NHU_02198"/>
<dbReference type="eggNOG" id="COG3313">
    <property type="taxonomic scope" value="Bacteria"/>
</dbReference>
<dbReference type="EMBL" id="AP014800">
    <property type="protein sequence ID" value="BAQ69352.1"/>
    <property type="molecule type" value="Genomic_DNA"/>
</dbReference>
<gene>
    <name evidence="1" type="ORF">NHU_02198</name>
</gene>
<reference evidence="1 2" key="1">
    <citation type="submission" date="2015-02" db="EMBL/GenBank/DDBJ databases">
        <title>Genome sequene of Rhodovulum sulfidophilum DSM 2351.</title>
        <authorList>
            <person name="Nagao N."/>
        </authorList>
    </citation>
    <scope>NUCLEOTIDE SEQUENCE [LARGE SCALE GENOMIC DNA]</scope>
    <source>
        <strain evidence="1 2">DSM 2351</strain>
    </source>
</reference>
<accession>A0A0D6B2N0</accession>
<dbReference type="AlphaFoldDB" id="A0A0D6B2N0"/>
<evidence type="ECO:0000313" key="2">
    <source>
        <dbReference type="Proteomes" id="UP000064912"/>
    </source>
</evidence>
<evidence type="ECO:0008006" key="3">
    <source>
        <dbReference type="Google" id="ProtNLM"/>
    </source>
</evidence>
<organism evidence="1 2">
    <name type="scientific">Rhodovulum sulfidophilum</name>
    <name type="common">Rhodobacter sulfidophilus</name>
    <dbReference type="NCBI Taxonomy" id="35806"/>
    <lineage>
        <taxon>Bacteria</taxon>
        <taxon>Pseudomonadati</taxon>
        <taxon>Pseudomonadota</taxon>
        <taxon>Alphaproteobacteria</taxon>
        <taxon>Rhodobacterales</taxon>
        <taxon>Paracoccaceae</taxon>
        <taxon>Rhodovulum</taxon>
    </lineage>
</organism>
<name>A0A0D6B2N0_RHOSU</name>
<dbReference type="Pfam" id="PF06945">
    <property type="entry name" value="DUF1289"/>
    <property type="match status" value="1"/>
</dbReference>
<proteinExistence type="predicted"/>
<protein>
    <recommendedName>
        <fullName evidence="3">DUF1289 domain-containing protein</fullName>
    </recommendedName>
</protein>
<dbReference type="Proteomes" id="UP000064912">
    <property type="component" value="Chromosome"/>
</dbReference>
<dbReference type="InterPro" id="IPR010710">
    <property type="entry name" value="DUF1289"/>
</dbReference>